<sequence length="39" mass="4201">MDQGGVDVLRVDGGRIAEISLISQDQDTEDAFGADRPRP</sequence>
<dbReference type="AlphaFoldDB" id="A0A4Q7MG77"/>
<dbReference type="EMBL" id="SGWY01000002">
    <property type="protein sequence ID" value="RZS66453.1"/>
    <property type="molecule type" value="Genomic_DNA"/>
</dbReference>
<keyword evidence="2" id="KW-1185">Reference proteome</keyword>
<protein>
    <submittedName>
        <fullName evidence="1">Uncharacterized protein</fullName>
    </submittedName>
</protein>
<organism evidence="1 2">
    <name type="scientific">Agromyces ramosus</name>
    <dbReference type="NCBI Taxonomy" id="33879"/>
    <lineage>
        <taxon>Bacteria</taxon>
        <taxon>Bacillati</taxon>
        <taxon>Actinomycetota</taxon>
        <taxon>Actinomycetes</taxon>
        <taxon>Micrococcales</taxon>
        <taxon>Microbacteriaceae</taxon>
        <taxon>Agromyces</taxon>
    </lineage>
</organism>
<reference evidence="1 2" key="1">
    <citation type="submission" date="2019-02" db="EMBL/GenBank/DDBJ databases">
        <title>Genomic Encyclopedia of Type Strains, Phase IV (KMG-IV): sequencing the most valuable type-strain genomes for metagenomic binning, comparative biology and taxonomic classification.</title>
        <authorList>
            <person name="Goeker M."/>
        </authorList>
    </citation>
    <scope>NUCLEOTIDE SEQUENCE [LARGE SCALE GENOMIC DNA]</scope>
    <source>
        <strain evidence="1 2">DSM 43045</strain>
    </source>
</reference>
<proteinExistence type="predicted"/>
<gene>
    <name evidence="1" type="ORF">EV187_2183</name>
</gene>
<accession>A0A4Q7MG77</accession>
<evidence type="ECO:0000313" key="2">
    <source>
        <dbReference type="Proteomes" id="UP000293289"/>
    </source>
</evidence>
<comment type="caution">
    <text evidence="1">The sequence shown here is derived from an EMBL/GenBank/DDBJ whole genome shotgun (WGS) entry which is preliminary data.</text>
</comment>
<name>A0A4Q7MG77_9MICO</name>
<dbReference type="Proteomes" id="UP000293289">
    <property type="component" value="Unassembled WGS sequence"/>
</dbReference>
<evidence type="ECO:0000313" key="1">
    <source>
        <dbReference type="EMBL" id="RZS66453.1"/>
    </source>
</evidence>